<feature type="repeat" description="FG-GAP" evidence="12">
    <location>
        <begin position="456"/>
        <end position="517"/>
    </location>
</feature>
<keyword evidence="16" id="KW-1185">Reference proteome</keyword>
<evidence type="ECO:0000313" key="15">
    <source>
        <dbReference type="EMBL" id="PFX34042.1"/>
    </source>
</evidence>
<evidence type="ECO:0000256" key="11">
    <source>
        <dbReference type="ARBA" id="ARBA00093237"/>
    </source>
</evidence>
<organism evidence="15 16">
    <name type="scientific">Stylophora pistillata</name>
    <name type="common">Smooth cauliflower coral</name>
    <dbReference type="NCBI Taxonomy" id="50429"/>
    <lineage>
        <taxon>Eukaryota</taxon>
        <taxon>Metazoa</taxon>
        <taxon>Cnidaria</taxon>
        <taxon>Anthozoa</taxon>
        <taxon>Hexacorallia</taxon>
        <taxon>Scleractinia</taxon>
        <taxon>Astrocoeniina</taxon>
        <taxon>Pocilloporidae</taxon>
        <taxon>Stylophora</taxon>
    </lineage>
</organism>
<dbReference type="PRINTS" id="PR00718">
    <property type="entry name" value="PHPHLIPASED"/>
</dbReference>
<dbReference type="GO" id="GO:0031012">
    <property type="term" value="C:extracellular matrix"/>
    <property type="evidence" value="ECO:0007669"/>
    <property type="project" value="TreeGrafter"/>
</dbReference>
<evidence type="ECO:0000256" key="13">
    <source>
        <dbReference type="SAM" id="SignalP"/>
    </source>
</evidence>
<keyword evidence="7" id="KW-0677">Repeat</keyword>
<dbReference type="GO" id="GO:0005615">
    <property type="term" value="C:extracellular space"/>
    <property type="evidence" value="ECO:0007669"/>
    <property type="project" value="TreeGrafter"/>
</dbReference>
<dbReference type="PANTHER" id="PTHR23221">
    <property type="entry name" value="GLYCOSYLPHOSPHATIDYLINOSITOL PHOSPHOLIPASE D"/>
    <property type="match status" value="1"/>
</dbReference>
<evidence type="ECO:0000256" key="9">
    <source>
        <dbReference type="ARBA" id="ARBA00023180"/>
    </source>
</evidence>
<proteinExistence type="inferred from homology"/>
<dbReference type="EMBL" id="LSMT01000007">
    <property type="protein sequence ID" value="PFX34042.1"/>
    <property type="molecule type" value="Genomic_DNA"/>
</dbReference>
<dbReference type="Pfam" id="PF00882">
    <property type="entry name" value="Zn_dep_PLPC"/>
    <property type="match status" value="1"/>
</dbReference>
<feature type="signal peptide" evidence="13">
    <location>
        <begin position="1"/>
        <end position="28"/>
    </location>
</feature>
<keyword evidence="6 13" id="KW-0732">Signal</keyword>
<evidence type="ECO:0000256" key="10">
    <source>
        <dbReference type="ARBA" id="ARBA00029753"/>
    </source>
</evidence>
<feature type="domain" description="Phospholipase C/D" evidence="14">
    <location>
        <begin position="33"/>
        <end position="219"/>
    </location>
</feature>
<dbReference type="GO" id="GO:0004621">
    <property type="term" value="F:glycosylphosphatidylinositol phospholipase D activity"/>
    <property type="evidence" value="ECO:0007669"/>
    <property type="project" value="UniProtKB-EC"/>
</dbReference>
<evidence type="ECO:0000256" key="12">
    <source>
        <dbReference type="PROSITE-ProRule" id="PRU00803"/>
    </source>
</evidence>
<sequence>MAELLSSLLKLFSFLFFLLCFIALRVSSCGISTHIDIAHQAINWFKDARNNTDYREIVLRHQDAFIGGNPYPDAMYSGLCFKGKFHEVAEDTHWAPFLNATVRYIRKKYPKPWDQETEKLVAFTLGFVSHQVADVTWHSLGIDQGFLTTMGDVNFFGKKPAAHNVGDIGGDMVASFEGDTRNITASINKWYVPKKNLEDIYLEYYGEKKINKDEIELCTALLLLGWIGEHFGGAKLFSKYSKTSPFLMENLHSYFQGGVADMAAWSVLLWHKTIDMLEHGTDVCTIPHSPLFISCNKSDPATVLSRRQFDKNLKNPGTVTPAEILKLVDFSDINFKQTKRGTYFSLSESLHKKMLKNKNVSRGCHGSQNCHLRETSRENRVDQETLSKPAEYSSSVPYARLGWSLAYGNFNGQNISLVIGAPGYGTPGNSQHGRVYLVTSDADSGLPDKDLDLDASADMILDGTVENGRFGTALAAVDFNKDGVDDLVVSAPATGANDLQYTGTVYIFFGTKGEGLIHHPSVTIHGNGTYYNLGTSLLGADIDGDGFKDLIIGSPYAPEGGPQRGSIAVFLAKTHMKPGLDLSVHSADLMAVGEQNYSWFGYSMTVTRESGKIVLLVGAPTFRLCAKKDCSYSKDDVQSVGRVYLFLPNLSLQHMATITGHQTFMKLGTSLSVGKPYNNSEDILAVSAATLSFEGHLVDVEDIPISFNQSGAIYLVNSTKVLQSGTDISLNDLRYTAIFEGDRSYARFGWSLDFTDVNRDDVTDLVFSAPFRTEDITEELKGAEEGQLYVFYGGKSFPSGRATRECQEVEPCPGEKASYVLKRTEERSRLGTTFLSIPKARSPGSTLVVSSPRSSYKAFHSGSVHVVQHASQMVVV</sequence>
<name>A0A2B4SZP2_STYPI</name>
<comment type="caution">
    <text evidence="15">The sequence shown here is derived from an EMBL/GenBank/DDBJ whole genome shotgun (WGS) entry which is preliminary data.</text>
</comment>
<dbReference type="InterPro" id="IPR013519">
    <property type="entry name" value="Int_alpha_beta-p"/>
</dbReference>
<accession>A0A2B4SZP2</accession>
<evidence type="ECO:0000256" key="7">
    <source>
        <dbReference type="ARBA" id="ARBA00022737"/>
    </source>
</evidence>
<dbReference type="InterPro" id="IPR028994">
    <property type="entry name" value="Integrin_alpha_N"/>
</dbReference>
<dbReference type="InterPro" id="IPR013517">
    <property type="entry name" value="FG-GAP"/>
</dbReference>
<evidence type="ECO:0000256" key="1">
    <source>
        <dbReference type="ARBA" id="ARBA00004613"/>
    </source>
</evidence>
<reference evidence="16" key="1">
    <citation type="journal article" date="2017" name="bioRxiv">
        <title>Comparative analysis of the genomes of Stylophora pistillata and Acropora digitifera provides evidence for extensive differences between species of corals.</title>
        <authorList>
            <person name="Voolstra C.R."/>
            <person name="Li Y."/>
            <person name="Liew Y.J."/>
            <person name="Baumgarten S."/>
            <person name="Zoccola D."/>
            <person name="Flot J.-F."/>
            <person name="Tambutte S."/>
            <person name="Allemand D."/>
            <person name="Aranda M."/>
        </authorList>
    </citation>
    <scope>NUCLEOTIDE SEQUENCE [LARGE SCALE GENOMIC DNA]</scope>
</reference>
<dbReference type="STRING" id="50429.A0A2B4SZP2"/>
<dbReference type="PROSITE" id="PS51470">
    <property type="entry name" value="FG_GAP"/>
    <property type="match status" value="4"/>
</dbReference>
<dbReference type="SUPFAM" id="SSF69318">
    <property type="entry name" value="Integrin alpha N-terminal domain"/>
    <property type="match status" value="1"/>
</dbReference>
<gene>
    <name evidence="15" type="primary">GPLD1</name>
    <name evidence="15" type="ORF">AWC38_SpisGene1051</name>
</gene>
<feature type="chain" id="PRO_5012405800" description="Phosphatidylinositol-glycan-specific phospholipase D" evidence="13">
    <location>
        <begin position="29"/>
        <end position="876"/>
    </location>
</feature>
<dbReference type="OrthoDB" id="5317514at2759"/>
<comment type="subcellular location">
    <subcellularLocation>
        <location evidence="1">Secreted</location>
    </subcellularLocation>
</comment>
<dbReference type="Proteomes" id="UP000225706">
    <property type="component" value="Unassembled WGS sequence"/>
</dbReference>
<feature type="repeat" description="FG-GAP" evidence="12">
    <location>
        <begin position="734"/>
        <end position="800"/>
    </location>
</feature>
<evidence type="ECO:0000256" key="6">
    <source>
        <dbReference type="ARBA" id="ARBA00022729"/>
    </source>
</evidence>
<comment type="similarity">
    <text evidence="2">Belongs to the GPLD1 family.</text>
</comment>
<dbReference type="InterPro" id="IPR029002">
    <property type="entry name" value="PLPC/GPLD1"/>
</dbReference>
<dbReference type="InterPro" id="IPR001028">
    <property type="entry name" value="Gprt_PLipase_D"/>
</dbReference>
<evidence type="ECO:0000256" key="3">
    <source>
        <dbReference type="ARBA" id="ARBA00012284"/>
    </source>
</evidence>
<dbReference type="Gene3D" id="2.130.10.130">
    <property type="entry name" value="Integrin alpha, N-terminal"/>
    <property type="match status" value="2"/>
</dbReference>
<evidence type="ECO:0000259" key="14">
    <source>
        <dbReference type="Pfam" id="PF00882"/>
    </source>
</evidence>
<feature type="repeat" description="FG-GAP" evidence="12">
    <location>
        <begin position="387"/>
        <end position="447"/>
    </location>
</feature>
<keyword evidence="8" id="KW-0378">Hydrolase</keyword>
<dbReference type="SMART" id="SM00191">
    <property type="entry name" value="Int_alpha"/>
    <property type="match status" value="6"/>
</dbReference>
<dbReference type="EC" id="3.1.4.50" evidence="3"/>
<comment type="catalytic activity">
    <reaction evidence="11">
        <text>a 6-(alpha-D-glucosaminyl)-1-(1,2-diacyl-sn-glycero-3-phospho)-1D-myo-inositol + H2O = 6-(alpha-D-glucosaminyl)-1D-myo-inositol + a 1,2-diacyl-sn-glycero-3-phosphate + H(+)</text>
        <dbReference type="Rhea" id="RHEA:10832"/>
        <dbReference type="ChEBI" id="CHEBI:15377"/>
        <dbReference type="ChEBI" id="CHEBI:15378"/>
        <dbReference type="ChEBI" id="CHEBI:57997"/>
        <dbReference type="ChEBI" id="CHEBI:58608"/>
        <dbReference type="ChEBI" id="CHEBI:58700"/>
        <dbReference type="EC" id="3.1.4.50"/>
    </reaction>
</comment>
<evidence type="ECO:0000256" key="8">
    <source>
        <dbReference type="ARBA" id="ARBA00022801"/>
    </source>
</evidence>
<evidence type="ECO:0000256" key="5">
    <source>
        <dbReference type="ARBA" id="ARBA00022525"/>
    </source>
</evidence>
<evidence type="ECO:0000256" key="2">
    <source>
        <dbReference type="ARBA" id="ARBA00008652"/>
    </source>
</evidence>
<evidence type="ECO:0000256" key="4">
    <source>
        <dbReference type="ARBA" id="ARBA00015988"/>
    </source>
</evidence>
<dbReference type="Pfam" id="PF01839">
    <property type="entry name" value="FG-GAP"/>
    <property type="match status" value="3"/>
</dbReference>
<dbReference type="AlphaFoldDB" id="A0A2B4SZP2"/>
<dbReference type="PANTHER" id="PTHR23221:SF7">
    <property type="entry name" value="PHOSPHATIDYLINOSITOL-GLYCAN-SPECIFIC PHOSPHOLIPASE D"/>
    <property type="match status" value="1"/>
</dbReference>
<keyword evidence="5" id="KW-0964">Secreted</keyword>
<protein>
    <recommendedName>
        <fullName evidence="4">Phosphatidylinositol-glycan-specific phospholipase D</fullName>
        <ecNumber evidence="3">3.1.4.50</ecNumber>
    </recommendedName>
    <alternativeName>
        <fullName evidence="10">Glycosyl-phosphatidylinositol-specific phospholipase D</fullName>
    </alternativeName>
</protein>
<keyword evidence="9" id="KW-0325">Glycoprotein</keyword>
<evidence type="ECO:0000313" key="16">
    <source>
        <dbReference type="Proteomes" id="UP000225706"/>
    </source>
</evidence>
<feature type="repeat" description="FG-GAP" evidence="12">
    <location>
        <begin position="519"/>
        <end position="579"/>
    </location>
</feature>